<sequence length="92" mass="10659">MKPPVHKQEQSGLIAEFLHSPFCSWHPFTADGRRKMSLHIYTKPFRRYEYASTSYFTSQQDAQVFLDTRGQACYGVLEIPDNPVRSLLYASN</sequence>
<dbReference type="AlphaFoldDB" id="A0AA41X2N9"/>
<gene>
    <name evidence="1" type="ORF">NK662_04545</name>
</gene>
<evidence type="ECO:0000313" key="1">
    <source>
        <dbReference type="EMBL" id="MCP8967806.1"/>
    </source>
</evidence>
<comment type="caution">
    <text evidence="1">The sequence shown here is derived from an EMBL/GenBank/DDBJ whole genome shotgun (WGS) entry which is preliminary data.</text>
</comment>
<protein>
    <submittedName>
        <fullName evidence="1">Uncharacterized protein</fullName>
    </submittedName>
</protein>
<dbReference type="Proteomes" id="UP001156102">
    <property type="component" value="Unassembled WGS sequence"/>
</dbReference>
<organism evidence="1 2">
    <name type="scientific">Ectobacillus ponti</name>
    <dbReference type="NCBI Taxonomy" id="2961894"/>
    <lineage>
        <taxon>Bacteria</taxon>
        <taxon>Bacillati</taxon>
        <taxon>Bacillota</taxon>
        <taxon>Bacilli</taxon>
        <taxon>Bacillales</taxon>
        <taxon>Bacillaceae</taxon>
        <taxon>Ectobacillus</taxon>
    </lineage>
</organism>
<evidence type="ECO:0000313" key="2">
    <source>
        <dbReference type="Proteomes" id="UP001156102"/>
    </source>
</evidence>
<dbReference type="EMBL" id="JANCLT010000002">
    <property type="protein sequence ID" value="MCP8967806.1"/>
    <property type="molecule type" value="Genomic_DNA"/>
</dbReference>
<accession>A0AA41X2N9</accession>
<proteinExistence type="predicted"/>
<keyword evidence="2" id="KW-1185">Reference proteome</keyword>
<name>A0AA41X2N9_9BACI</name>
<reference evidence="1" key="1">
    <citation type="submission" date="2022-07" db="EMBL/GenBank/DDBJ databases">
        <authorList>
            <person name="Li W.-J."/>
            <person name="Deng Q.-Q."/>
        </authorList>
    </citation>
    <scope>NUCLEOTIDE SEQUENCE</scope>
    <source>
        <strain evidence="1">SYSU M60031</strain>
    </source>
</reference>
<dbReference type="RefSeq" id="WP_254757720.1">
    <property type="nucleotide sequence ID" value="NZ_JANCLT010000002.1"/>
</dbReference>